<dbReference type="EMBL" id="WIXE01006705">
    <property type="protein sequence ID" value="KAK5981062.1"/>
    <property type="molecule type" value="Genomic_DNA"/>
</dbReference>
<feature type="transmembrane region" description="Helical" evidence="1">
    <location>
        <begin position="27"/>
        <end position="48"/>
    </location>
</feature>
<sequence>MNSYADSWLTINGRPWLRFRGRNTVEFILLCISAAAIPITLLTIVIIIRTTPEKLKRYQWILLNLTITIFLADVTICFLFDPITLFPEIACYSESWFANISEDANYILFIVFLFYVEDLASSPYS</sequence>
<organism evidence="2 3">
    <name type="scientific">Trichostrongylus colubriformis</name>
    <name type="common">Black scour worm</name>
    <dbReference type="NCBI Taxonomy" id="6319"/>
    <lineage>
        <taxon>Eukaryota</taxon>
        <taxon>Metazoa</taxon>
        <taxon>Ecdysozoa</taxon>
        <taxon>Nematoda</taxon>
        <taxon>Chromadorea</taxon>
        <taxon>Rhabditida</taxon>
        <taxon>Rhabditina</taxon>
        <taxon>Rhabditomorpha</taxon>
        <taxon>Strongyloidea</taxon>
        <taxon>Trichostrongylidae</taxon>
        <taxon>Trichostrongylus</taxon>
    </lineage>
</organism>
<keyword evidence="1" id="KW-0472">Membrane</keyword>
<evidence type="ECO:0000313" key="2">
    <source>
        <dbReference type="EMBL" id="KAK5981062.1"/>
    </source>
</evidence>
<gene>
    <name evidence="2" type="ORF">GCK32_018895</name>
</gene>
<comment type="caution">
    <text evidence="2">The sequence shown here is derived from an EMBL/GenBank/DDBJ whole genome shotgun (WGS) entry which is preliminary data.</text>
</comment>
<proteinExistence type="predicted"/>
<keyword evidence="1" id="KW-0812">Transmembrane</keyword>
<dbReference type="InterPro" id="IPR019422">
    <property type="entry name" value="7TM_GPCR_serpentine_rcpt_Srh"/>
</dbReference>
<feature type="transmembrane region" description="Helical" evidence="1">
    <location>
        <begin position="60"/>
        <end position="84"/>
    </location>
</feature>
<keyword evidence="3" id="KW-1185">Reference proteome</keyword>
<keyword evidence="1" id="KW-1133">Transmembrane helix</keyword>
<reference evidence="2 3" key="1">
    <citation type="submission" date="2019-10" db="EMBL/GenBank/DDBJ databases">
        <title>Assembly and Annotation for the nematode Trichostrongylus colubriformis.</title>
        <authorList>
            <person name="Martin J."/>
        </authorList>
    </citation>
    <scope>NUCLEOTIDE SEQUENCE [LARGE SCALE GENOMIC DNA]</scope>
    <source>
        <strain evidence="2">G859</strain>
        <tissue evidence="2">Whole worm</tissue>
    </source>
</reference>
<protein>
    <submittedName>
        <fullName evidence="2">Uncharacterized protein</fullName>
    </submittedName>
</protein>
<evidence type="ECO:0000313" key="3">
    <source>
        <dbReference type="Proteomes" id="UP001331761"/>
    </source>
</evidence>
<dbReference type="Pfam" id="PF10318">
    <property type="entry name" value="7TM_GPCR_Srh"/>
    <property type="match status" value="1"/>
</dbReference>
<dbReference type="Proteomes" id="UP001331761">
    <property type="component" value="Unassembled WGS sequence"/>
</dbReference>
<accession>A0AAN8ITK7</accession>
<name>A0AAN8ITK7_TRICO</name>
<dbReference type="AlphaFoldDB" id="A0AAN8ITK7"/>
<evidence type="ECO:0000256" key="1">
    <source>
        <dbReference type="SAM" id="Phobius"/>
    </source>
</evidence>